<evidence type="ECO:0000313" key="1">
    <source>
        <dbReference type="EMBL" id="EFE64848.2"/>
    </source>
</evidence>
<organism evidence="1 2">
    <name type="scientific">Streptomyces viridosporus (strain ATCC 14672 / DSM 40746 / JCM 4963 / KCTC 9882 / NRRL B-12104 / FH 1290)</name>
    <name type="common">Streptomyces ghanaensis</name>
    <dbReference type="NCBI Taxonomy" id="566461"/>
    <lineage>
        <taxon>Bacteria</taxon>
        <taxon>Bacillati</taxon>
        <taxon>Actinomycetota</taxon>
        <taxon>Actinomycetes</taxon>
        <taxon>Kitasatosporales</taxon>
        <taxon>Streptomycetaceae</taxon>
        <taxon>Streptomyces</taxon>
    </lineage>
</organism>
<gene>
    <name evidence="1" type="ORF">SSFG_00103</name>
</gene>
<accession>D5ZU14</accession>
<dbReference type="Proteomes" id="UP000003824">
    <property type="component" value="Unassembled WGS sequence"/>
</dbReference>
<reference evidence="2" key="1">
    <citation type="submission" date="2008-12" db="EMBL/GenBank/DDBJ databases">
        <title>Annotation of Streptomyces ghanaensis ATCC 14672.</title>
        <authorList>
            <consortium name="The Broad Institute Genome Sequencing Platform"/>
            <consortium name="Broad Institute Microbial Sequencing Center"/>
            <person name="Fischbach M."/>
            <person name="Ward D."/>
            <person name="Young S."/>
            <person name="Kodira C.D."/>
            <person name="Zeng Q."/>
            <person name="Koehrsen M."/>
            <person name="Godfrey P."/>
            <person name="Alvarado L."/>
            <person name="Berlin A.M."/>
            <person name="Borenstein D."/>
            <person name="Chen Z."/>
            <person name="Engels R."/>
            <person name="Freedman E."/>
            <person name="Gellesch M."/>
            <person name="Goldberg J."/>
            <person name="Griggs A."/>
            <person name="Gujja S."/>
            <person name="Heiman D.I."/>
            <person name="Hepburn T.A."/>
            <person name="Howarth C."/>
            <person name="Jen D."/>
            <person name="Larson L."/>
            <person name="Lewis B."/>
            <person name="Mehta T."/>
            <person name="Park D."/>
            <person name="Pearson M."/>
            <person name="Roberts A."/>
            <person name="Saif S."/>
            <person name="Shea T.D."/>
            <person name="Shenoy N."/>
            <person name="Sisk P."/>
            <person name="Stolte C."/>
            <person name="Sykes S.N."/>
            <person name="Walk T."/>
            <person name="White J."/>
            <person name="Yandava C."/>
            <person name="Straight P."/>
            <person name="Clardy J."/>
            <person name="Hung D."/>
            <person name="Kolter R."/>
            <person name="Mekalanos J."/>
            <person name="Walker S."/>
            <person name="Walsh C.T."/>
            <person name="Wieland B.L.C."/>
            <person name="Ilzarbe M."/>
            <person name="Galagan J."/>
            <person name="Nusbaum C."/>
            <person name="Birren B."/>
        </authorList>
    </citation>
    <scope>NUCLEOTIDE SEQUENCE [LARGE SCALE GENOMIC DNA]</scope>
    <source>
        <strain evidence="2">ATCC 14672 / DSM 40746 / JCM 4963 / KCTC 9882 / NRRL B-12104 / FH 1290</strain>
    </source>
</reference>
<dbReference type="AlphaFoldDB" id="D5ZU14"/>
<dbReference type="EMBL" id="DS999641">
    <property type="protein sequence ID" value="EFE64848.2"/>
    <property type="molecule type" value="Genomic_DNA"/>
</dbReference>
<sequence length="90" mass="9542">MSRLPRGWARQLARGAGPFFEENGCSRPTRCQHPYTEEIGISGARLCHVLVSRVCVVVAVGDSACSVPLVRGLFNPAGPSSVRSLAEGCS</sequence>
<proteinExistence type="predicted"/>
<protein>
    <submittedName>
        <fullName evidence="1">Predicted protein</fullName>
    </submittedName>
</protein>
<evidence type="ECO:0000313" key="2">
    <source>
        <dbReference type="Proteomes" id="UP000003824"/>
    </source>
</evidence>
<name>D5ZU14_STRV1</name>